<keyword evidence="3" id="KW-1185">Reference proteome</keyword>
<reference evidence="2 3" key="1">
    <citation type="submission" date="2018-01" db="EMBL/GenBank/DDBJ databases">
        <title>Draft genome of the strawberry crown rot pathogen Phytophthora cactorum.</title>
        <authorList>
            <person name="Armitage A.D."/>
            <person name="Lysoe E."/>
            <person name="Nellist C.F."/>
            <person name="Harrison R.J."/>
            <person name="Brurberg M.B."/>
        </authorList>
    </citation>
    <scope>NUCLEOTIDE SEQUENCE [LARGE SCALE GENOMIC DNA]</scope>
    <source>
        <strain evidence="2 3">10300</strain>
    </source>
</reference>
<organism evidence="2 3">
    <name type="scientific">Phytophthora cactorum</name>
    <dbReference type="NCBI Taxonomy" id="29920"/>
    <lineage>
        <taxon>Eukaryota</taxon>
        <taxon>Sar</taxon>
        <taxon>Stramenopiles</taxon>
        <taxon>Oomycota</taxon>
        <taxon>Peronosporomycetes</taxon>
        <taxon>Peronosporales</taxon>
        <taxon>Peronosporaceae</taxon>
        <taxon>Phytophthora</taxon>
    </lineage>
</organism>
<dbReference type="EMBL" id="RCMK01001075">
    <property type="protein sequence ID" value="KAG2902802.1"/>
    <property type="molecule type" value="Genomic_DNA"/>
</dbReference>
<sequence length="53" mass="6003">MCTLLGIPKDTLANTREAAFVELSTPEYWLTWYQKTLAAPEEDIGAIRDFGRV</sequence>
<dbReference type="EMBL" id="MJFZ01000964">
    <property type="protein sequence ID" value="RAW23931.1"/>
    <property type="molecule type" value="Genomic_DNA"/>
</dbReference>
<comment type="caution">
    <text evidence="2">The sequence shown here is derived from an EMBL/GenBank/DDBJ whole genome shotgun (WGS) entry which is preliminary data.</text>
</comment>
<dbReference type="Proteomes" id="UP000736787">
    <property type="component" value="Unassembled WGS sequence"/>
</dbReference>
<dbReference type="VEuPathDB" id="FungiDB:PC110_g19639"/>
<dbReference type="Proteomes" id="UP000251314">
    <property type="component" value="Unassembled WGS sequence"/>
</dbReference>
<proteinExistence type="predicted"/>
<evidence type="ECO:0000313" key="1">
    <source>
        <dbReference type="EMBL" id="KAG2902802.1"/>
    </source>
</evidence>
<evidence type="ECO:0000313" key="2">
    <source>
        <dbReference type="EMBL" id="RAW23931.1"/>
    </source>
</evidence>
<accession>A0A329RHU6</accession>
<dbReference type="AlphaFoldDB" id="A0A329RHU6"/>
<gene>
    <name evidence="2" type="ORF">PC110_g19639</name>
    <name evidence="1" type="ORF">PC117_g21396</name>
</gene>
<dbReference type="OrthoDB" id="121113at2759"/>
<name>A0A329RHU6_9STRA</name>
<evidence type="ECO:0000313" key="3">
    <source>
        <dbReference type="Proteomes" id="UP000251314"/>
    </source>
</evidence>
<reference evidence="1" key="2">
    <citation type="submission" date="2018-10" db="EMBL/GenBank/DDBJ databases">
        <title>Effector identification in a new, highly contiguous assembly of the strawberry crown rot pathogen Phytophthora cactorum.</title>
        <authorList>
            <person name="Armitage A.D."/>
            <person name="Nellist C.F."/>
            <person name="Bates H."/>
            <person name="Vickerstaff R.J."/>
            <person name="Harrison R.J."/>
        </authorList>
    </citation>
    <scope>NUCLEOTIDE SEQUENCE</scope>
    <source>
        <strain evidence="1">4040</strain>
    </source>
</reference>
<protein>
    <submittedName>
        <fullName evidence="2">Uncharacterized protein</fullName>
    </submittedName>
</protein>